<dbReference type="SUPFAM" id="SSF52833">
    <property type="entry name" value="Thioredoxin-like"/>
    <property type="match status" value="1"/>
</dbReference>
<accession>A0A3D3R616</accession>
<dbReference type="Proteomes" id="UP000263642">
    <property type="component" value="Unassembled WGS sequence"/>
</dbReference>
<dbReference type="PANTHER" id="PTHR42852:SF13">
    <property type="entry name" value="PROTEIN DIPZ"/>
    <property type="match status" value="1"/>
</dbReference>
<dbReference type="AlphaFoldDB" id="A0A3D3R616"/>
<proteinExistence type="predicted"/>
<dbReference type="InterPro" id="IPR050553">
    <property type="entry name" value="Thioredoxin_ResA/DsbE_sf"/>
</dbReference>
<dbReference type="EMBL" id="DQAY01000089">
    <property type="protein sequence ID" value="HCO24314.1"/>
    <property type="molecule type" value="Genomic_DNA"/>
</dbReference>
<sequence>MGLPGITEIDGDQNTGFLLKSRLCRFSNIKVCVPAESESRDMSIGRISFLTVFATLILFSHSLPAADAPSVELALTFKPIQSDIEIEIPDKADYGRCKVEVEQGKNSSGWIVYGPNGQVLRRFVDTNGDNVVDQWRYFNRGLEVYRDIDSNNNNKVDGSRWMNLAGTRWGIDKNEDGEIDEWKMISAEEVTRVAMNALAKNDTKAFKTLMITEAELADAGIQNPFADKIRESVNSAAKDITTMLSKTKMITPDTIWVRFDGSMPGLIPADDIKTKKDLHVFENVMAIVDTKGKSGLIQFGELIRVGNAWRLTQVPLPIEGESIQVTEGGILMQPVAGTNTLPTNTTVGLSKEMQALLDELQKLDQNGPTPDQGPQAIARYNTERVAIIEKLIAAAKNEDDRSQWTRQMVDGLAAAVQTVGYKDGLKQLQAIRDQVQKKSQDQDLIAYVTYRTLLADYSTQLQSTQSEQLRDVQTWWLGQLEDFIKKYPTSDDAAEAMLQLAVTQEFSGKVAESKKWYTKLVESHADSEAGTRGAGALRRMNLSGTELELTGNSLAGGKIDARQYRGKALLVIFWSSWCKPCTEDLPQIQELYNKYHSQGFDVLGINLDATPELAEAYIKQHKVTWAHIHEEGGLESAPARDFGVISLPTMFLVDKSGKVVNRSATVADLKKSLPGLLQQQ</sequence>
<evidence type="ECO:0000313" key="2">
    <source>
        <dbReference type="EMBL" id="HCO24314.1"/>
    </source>
</evidence>
<dbReference type="PANTHER" id="PTHR42852">
    <property type="entry name" value="THIOL:DISULFIDE INTERCHANGE PROTEIN DSBE"/>
    <property type="match status" value="1"/>
</dbReference>
<dbReference type="PROSITE" id="PS51352">
    <property type="entry name" value="THIOREDOXIN_2"/>
    <property type="match status" value="1"/>
</dbReference>
<dbReference type="InterPro" id="IPR036249">
    <property type="entry name" value="Thioredoxin-like_sf"/>
</dbReference>
<dbReference type="InterPro" id="IPR000866">
    <property type="entry name" value="AhpC/TSA"/>
</dbReference>
<evidence type="ECO:0000259" key="1">
    <source>
        <dbReference type="PROSITE" id="PS51352"/>
    </source>
</evidence>
<feature type="domain" description="Thioredoxin" evidence="1">
    <location>
        <begin position="540"/>
        <end position="680"/>
    </location>
</feature>
<dbReference type="Pfam" id="PF00578">
    <property type="entry name" value="AhpC-TSA"/>
    <property type="match status" value="1"/>
</dbReference>
<dbReference type="GO" id="GO:0016209">
    <property type="term" value="F:antioxidant activity"/>
    <property type="evidence" value="ECO:0007669"/>
    <property type="project" value="InterPro"/>
</dbReference>
<organism evidence="2 3">
    <name type="scientific">Gimesia maris</name>
    <dbReference type="NCBI Taxonomy" id="122"/>
    <lineage>
        <taxon>Bacteria</taxon>
        <taxon>Pseudomonadati</taxon>
        <taxon>Planctomycetota</taxon>
        <taxon>Planctomycetia</taxon>
        <taxon>Planctomycetales</taxon>
        <taxon>Planctomycetaceae</taxon>
        <taxon>Gimesia</taxon>
    </lineage>
</organism>
<dbReference type="Gene3D" id="1.25.40.10">
    <property type="entry name" value="Tetratricopeptide repeat domain"/>
    <property type="match status" value="1"/>
</dbReference>
<dbReference type="InterPro" id="IPR011990">
    <property type="entry name" value="TPR-like_helical_dom_sf"/>
</dbReference>
<dbReference type="GO" id="GO:0006950">
    <property type="term" value="P:response to stress"/>
    <property type="evidence" value="ECO:0007669"/>
    <property type="project" value="UniProtKB-ARBA"/>
</dbReference>
<protein>
    <submittedName>
        <fullName evidence="2">Thioredoxin</fullName>
    </submittedName>
</protein>
<comment type="caution">
    <text evidence="2">The sequence shown here is derived from an EMBL/GenBank/DDBJ whole genome shotgun (WGS) entry which is preliminary data.</text>
</comment>
<name>A0A3D3R616_9PLAN</name>
<evidence type="ECO:0000313" key="3">
    <source>
        <dbReference type="Proteomes" id="UP000263642"/>
    </source>
</evidence>
<reference evidence="2 3" key="1">
    <citation type="journal article" date="2018" name="Nat. Biotechnol.">
        <title>A standardized bacterial taxonomy based on genome phylogeny substantially revises the tree of life.</title>
        <authorList>
            <person name="Parks D.H."/>
            <person name="Chuvochina M."/>
            <person name="Waite D.W."/>
            <person name="Rinke C."/>
            <person name="Skarshewski A."/>
            <person name="Chaumeil P.A."/>
            <person name="Hugenholtz P."/>
        </authorList>
    </citation>
    <scope>NUCLEOTIDE SEQUENCE [LARGE SCALE GENOMIC DNA]</scope>
    <source>
        <strain evidence="2">UBA9375</strain>
    </source>
</reference>
<dbReference type="GO" id="GO:0016491">
    <property type="term" value="F:oxidoreductase activity"/>
    <property type="evidence" value="ECO:0007669"/>
    <property type="project" value="InterPro"/>
</dbReference>
<dbReference type="CDD" id="cd02966">
    <property type="entry name" value="TlpA_like_family"/>
    <property type="match status" value="1"/>
</dbReference>
<gene>
    <name evidence="2" type="ORF">DIT97_15210</name>
</gene>
<dbReference type="Gene3D" id="3.40.30.10">
    <property type="entry name" value="Glutaredoxin"/>
    <property type="match status" value="1"/>
</dbReference>
<dbReference type="InterPro" id="IPR013766">
    <property type="entry name" value="Thioredoxin_domain"/>
</dbReference>